<dbReference type="Pfam" id="PF10272">
    <property type="entry name" value="Tmpp129"/>
    <property type="match status" value="1"/>
</dbReference>
<protein>
    <submittedName>
        <fullName evidence="8">Transmembrane protein</fullName>
    </submittedName>
</protein>
<reference evidence="8" key="1">
    <citation type="submission" date="2017-02" db="UniProtKB">
        <authorList>
            <consortium name="WormBaseParasite"/>
        </authorList>
    </citation>
    <scope>IDENTIFICATION</scope>
</reference>
<evidence type="ECO:0000313" key="7">
    <source>
        <dbReference type="Proteomes" id="UP000046393"/>
    </source>
</evidence>
<dbReference type="Proteomes" id="UP000046393">
    <property type="component" value="Unplaced"/>
</dbReference>
<evidence type="ECO:0000256" key="3">
    <source>
        <dbReference type="ARBA" id="ARBA00022692"/>
    </source>
</evidence>
<proteinExistence type="inferred from homology"/>
<evidence type="ECO:0000256" key="6">
    <source>
        <dbReference type="SAM" id="Phobius"/>
    </source>
</evidence>
<dbReference type="GO" id="GO:0061630">
    <property type="term" value="F:ubiquitin protein ligase activity"/>
    <property type="evidence" value="ECO:0007669"/>
    <property type="project" value="InterPro"/>
</dbReference>
<dbReference type="GO" id="GO:0016567">
    <property type="term" value="P:protein ubiquitination"/>
    <property type="evidence" value="ECO:0007669"/>
    <property type="project" value="InterPro"/>
</dbReference>
<keyword evidence="5 6" id="KW-0472">Membrane</keyword>
<dbReference type="STRING" id="451379.A0A0N5AY74"/>
<keyword evidence="7" id="KW-1185">Reference proteome</keyword>
<keyword evidence="3 6" id="KW-0812">Transmembrane</keyword>
<evidence type="ECO:0000313" key="8">
    <source>
        <dbReference type="WBParaSite" id="SMUV_0000991101-mRNA-1"/>
    </source>
</evidence>
<dbReference type="InterPro" id="IPR018801">
    <property type="entry name" value="TM129"/>
</dbReference>
<evidence type="ECO:0000256" key="5">
    <source>
        <dbReference type="ARBA" id="ARBA00023136"/>
    </source>
</evidence>
<name>A0A0N5AY74_9BILA</name>
<dbReference type="WBParaSite" id="SMUV_0000991101-mRNA-1">
    <property type="protein sequence ID" value="SMUV_0000991101-mRNA-1"/>
    <property type="gene ID" value="SMUV_0000991101"/>
</dbReference>
<dbReference type="GO" id="GO:0005783">
    <property type="term" value="C:endoplasmic reticulum"/>
    <property type="evidence" value="ECO:0007669"/>
    <property type="project" value="TreeGrafter"/>
</dbReference>
<dbReference type="GO" id="GO:0016020">
    <property type="term" value="C:membrane"/>
    <property type="evidence" value="ECO:0007669"/>
    <property type="project" value="UniProtKB-SubCell"/>
</dbReference>
<organism evidence="7 8">
    <name type="scientific">Syphacia muris</name>
    <dbReference type="NCBI Taxonomy" id="451379"/>
    <lineage>
        <taxon>Eukaryota</taxon>
        <taxon>Metazoa</taxon>
        <taxon>Ecdysozoa</taxon>
        <taxon>Nematoda</taxon>
        <taxon>Chromadorea</taxon>
        <taxon>Rhabditida</taxon>
        <taxon>Spirurina</taxon>
        <taxon>Oxyuridomorpha</taxon>
        <taxon>Oxyuroidea</taxon>
        <taxon>Oxyuridae</taxon>
        <taxon>Syphacia</taxon>
    </lineage>
</organism>
<feature type="transmembrane region" description="Helical" evidence="6">
    <location>
        <begin position="96"/>
        <end position="117"/>
    </location>
</feature>
<accession>A0A0N5AY74</accession>
<evidence type="ECO:0000256" key="1">
    <source>
        <dbReference type="ARBA" id="ARBA00004141"/>
    </source>
</evidence>
<dbReference type="PANTHER" id="PTHR31322:SF2">
    <property type="entry name" value="E3 UBIQUITIN-PROTEIN LIGASE TM129"/>
    <property type="match status" value="1"/>
</dbReference>
<dbReference type="PANTHER" id="PTHR31322">
    <property type="entry name" value="E3 UBIQUITIN-PROTEIN LIGASE TM129"/>
    <property type="match status" value="1"/>
</dbReference>
<feature type="transmembrane region" description="Helical" evidence="6">
    <location>
        <begin position="6"/>
        <end position="36"/>
    </location>
</feature>
<feature type="transmembrane region" description="Helical" evidence="6">
    <location>
        <begin position="56"/>
        <end position="76"/>
    </location>
</feature>
<keyword evidence="4 6" id="KW-1133">Transmembrane helix</keyword>
<evidence type="ECO:0000256" key="2">
    <source>
        <dbReference type="ARBA" id="ARBA00007332"/>
    </source>
</evidence>
<comment type="subcellular location">
    <subcellularLocation>
        <location evidence="1">Membrane</location>
        <topology evidence="1">Multi-pass membrane protein</topology>
    </subcellularLocation>
</comment>
<sequence>MHELVLYTIVYFLFALCIVFPPIEFITAGFTITAAFSSWLGDERFQFILYHLKRTVLVFFLHCCLPLCKFFAIVFYLRCVLEDRIFAVPPKTVIQWLSTITLSAFVFVIGLATYLVCRYGRSWESHPTIQCLKKYDPEWQLVEKNINDEYRSQDTFALSLSGIEKVVMTNSWILSVGNYSVKCAQVSDVQLEAIEADEHPISHHEQFGGPVQFVNIEVRSCTKKLEPFIIRSARIRTESFQDLKDKLNKPITFAREVVLYQSLDERFVAVFAEQVEKNPPYLCSNPEAIDVCFACGSVKANVKLVKNCVDAAIDEYGHQQPFCSQCYCRPLWCTSCMARIFAVKQNKSHPERWLQGKAACPTCRSVFCVLDVSPLQYVS</sequence>
<dbReference type="AlphaFoldDB" id="A0A0N5AY74"/>
<evidence type="ECO:0000256" key="4">
    <source>
        <dbReference type="ARBA" id="ARBA00022989"/>
    </source>
</evidence>
<comment type="similarity">
    <text evidence="2">Belongs to the TMEM129 family.</text>
</comment>